<sequence length="540" mass="59287">MDGKMISSRFFLTRRSLLGSAAAFGLAAALPLPAFAADEPVRGGILTVSLATESASIAATTTTTPFAYFISSKILEGLLRYDLDLSPKPELATEWAVSEDGLRYWFRLREGVSWHDGEPFDAEDVVFSIKLQRDVHPRGRRVFRNVTAVNALGPHEVEILLSEPAPYLLVAFAGSGVPIAPAHIYDGTDILTNPANAAPIGTGPFRFKEWVRGSHIILDRNPDYWDQPRPYLDGIVFRFIGDPLTQIAALETGEVQLTPTGVPLTELERLRSNPQLGVETKGFDYGNTVMRLEYNLDHPQLSKLKVRQAIAHSIDVNAIVNLAYLGNAVPIYGPVSPGLAAFYTEDLPRYAFDPAKAEVLLDEAGAPRGANGVRFEVFLDPVQPTGPVRQTADYLAQALDRVGIKLTIRGQDFATYVRRIYTERDFDIALETLSNLYDPVAGIQGLFWSKSIEPGVPFVNAAHYRSAEADRLLEAAAVEIDPAKRVALYTDFQKQVIADLPAFYLVAPVAHTVFNRRVHDHTLTVDGFGSNGAFVWLAPA</sequence>
<dbReference type="PATRIC" id="fig|1367847.3.peg.3649"/>
<dbReference type="InterPro" id="IPR030678">
    <property type="entry name" value="Peptide/Ni-bd"/>
</dbReference>
<evidence type="ECO:0000259" key="5">
    <source>
        <dbReference type="Pfam" id="PF00496"/>
    </source>
</evidence>
<proteinExistence type="inferred from homology"/>
<dbReference type="HOGENOM" id="CLU_017028_7_3_5"/>
<dbReference type="PANTHER" id="PTHR30290:SF38">
    <property type="entry name" value="D,D-DIPEPTIDE-BINDING PERIPLASMIC PROTEIN DDPA-RELATED"/>
    <property type="match status" value="1"/>
</dbReference>
<keyword evidence="7" id="KW-1185">Reference proteome</keyword>
<dbReference type="InterPro" id="IPR000914">
    <property type="entry name" value="SBP_5_dom"/>
</dbReference>
<dbReference type="PANTHER" id="PTHR30290">
    <property type="entry name" value="PERIPLASMIC BINDING COMPONENT OF ABC TRANSPORTER"/>
    <property type="match status" value="1"/>
</dbReference>
<reference evidence="6 7" key="1">
    <citation type="journal article" date="2014" name="BMC Genomics">
        <title>Architecture and functions of a multipartite genome of the methylotrophic bacterium Paracoccus aminophilus JCM 7686, containing primary and secondary chromids.</title>
        <authorList>
            <person name="Dziewit L."/>
            <person name="Czarnecki J."/>
            <person name="Wibberg D."/>
            <person name="Radlinska M."/>
            <person name="Mrozek P."/>
            <person name="Szymczak M."/>
            <person name="Schluter A."/>
            <person name="Puhler A."/>
            <person name="Bartosik D."/>
        </authorList>
    </citation>
    <scope>NUCLEOTIDE SEQUENCE [LARGE SCALE GENOMIC DNA]</scope>
    <source>
        <strain evidence="6">JCM 7686</strain>
        <plasmid evidence="7">Plasmid pAMI4</plasmid>
    </source>
</reference>
<geneLocation type="plasmid" evidence="6 7">
    <name>pAMI4</name>
</geneLocation>
<accession>S5Y4P5</accession>
<feature type="signal peptide" evidence="4">
    <location>
        <begin position="1"/>
        <end position="36"/>
    </location>
</feature>
<keyword evidence="3 4" id="KW-0732">Signal</keyword>
<organism evidence="6 7">
    <name type="scientific">Paracoccus aminophilus JCM 7686</name>
    <dbReference type="NCBI Taxonomy" id="1367847"/>
    <lineage>
        <taxon>Bacteria</taxon>
        <taxon>Pseudomonadati</taxon>
        <taxon>Pseudomonadota</taxon>
        <taxon>Alphaproteobacteria</taxon>
        <taxon>Rhodobacterales</taxon>
        <taxon>Paracoccaceae</taxon>
        <taxon>Paracoccus</taxon>
    </lineage>
</organism>
<dbReference type="Gene3D" id="3.90.76.10">
    <property type="entry name" value="Dipeptide-binding Protein, Domain 1"/>
    <property type="match status" value="1"/>
</dbReference>
<evidence type="ECO:0000256" key="2">
    <source>
        <dbReference type="ARBA" id="ARBA00005695"/>
    </source>
</evidence>
<dbReference type="PIRSF" id="PIRSF002741">
    <property type="entry name" value="MppA"/>
    <property type="match status" value="1"/>
</dbReference>
<dbReference type="CDD" id="cd08517">
    <property type="entry name" value="PBP2_NikA_DppA_OppA_like_13"/>
    <property type="match status" value="1"/>
</dbReference>
<dbReference type="InterPro" id="IPR006311">
    <property type="entry name" value="TAT_signal"/>
</dbReference>
<keyword evidence="6" id="KW-0614">Plasmid</keyword>
<dbReference type="GO" id="GO:0030288">
    <property type="term" value="C:outer membrane-bounded periplasmic space"/>
    <property type="evidence" value="ECO:0007669"/>
    <property type="project" value="UniProtKB-ARBA"/>
</dbReference>
<evidence type="ECO:0000313" key="6">
    <source>
        <dbReference type="EMBL" id="AGT10715.1"/>
    </source>
</evidence>
<comment type="subcellular location">
    <subcellularLocation>
        <location evidence="1">Periplasm</location>
    </subcellularLocation>
</comment>
<evidence type="ECO:0000256" key="4">
    <source>
        <dbReference type="SAM" id="SignalP"/>
    </source>
</evidence>
<evidence type="ECO:0000256" key="3">
    <source>
        <dbReference type="ARBA" id="ARBA00022729"/>
    </source>
</evidence>
<dbReference type="Pfam" id="PF00496">
    <property type="entry name" value="SBP_bac_5"/>
    <property type="match status" value="1"/>
</dbReference>
<evidence type="ECO:0000256" key="1">
    <source>
        <dbReference type="ARBA" id="ARBA00004418"/>
    </source>
</evidence>
<dbReference type="eggNOG" id="COG0747">
    <property type="taxonomic scope" value="Bacteria"/>
</dbReference>
<dbReference type="GO" id="GO:0043190">
    <property type="term" value="C:ATP-binding cassette (ABC) transporter complex"/>
    <property type="evidence" value="ECO:0007669"/>
    <property type="project" value="InterPro"/>
</dbReference>
<dbReference type="InterPro" id="IPR039424">
    <property type="entry name" value="SBP_5"/>
</dbReference>
<gene>
    <name evidence="6" type="ORF">JCM7686_pAMI4p024</name>
</gene>
<dbReference type="Gene3D" id="3.10.105.10">
    <property type="entry name" value="Dipeptide-binding Protein, Domain 3"/>
    <property type="match status" value="1"/>
</dbReference>
<dbReference type="SUPFAM" id="SSF53850">
    <property type="entry name" value="Periplasmic binding protein-like II"/>
    <property type="match status" value="1"/>
</dbReference>
<dbReference type="GO" id="GO:1904680">
    <property type="term" value="F:peptide transmembrane transporter activity"/>
    <property type="evidence" value="ECO:0007669"/>
    <property type="project" value="TreeGrafter"/>
</dbReference>
<dbReference type="PROSITE" id="PS51318">
    <property type="entry name" value="TAT"/>
    <property type="match status" value="1"/>
</dbReference>
<dbReference type="Proteomes" id="UP000015480">
    <property type="component" value="Plasmid pAMI4"/>
</dbReference>
<feature type="domain" description="Solute-binding protein family 5" evidence="5">
    <location>
        <begin position="87"/>
        <end position="449"/>
    </location>
</feature>
<dbReference type="AlphaFoldDB" id="S5Y4P5"/>
<name>S5Y4P5_PARAH</name>
<dbReference type="EMBL" id="CP006652">
    <property type="protein sequence ID" value="AGT10715.1"/>
    <property type="molecule type" value="Genomic_DNA"/>
</dbReference>
<evidence type="ECO:0000313" key="7">
    <source>
        <dbReference type="Proteomes" id="UP000015480"/>
    </source>
</evidence>
<comment type="similarity">
    <text evidence="2">Belongs to the bacterial solute-binding protein 5 family.</text>
</comment>
<feature type="chain" id="PRO_5004544556" evidence="4">
    <location>
        <begin position="37"/>
        <end position="540"/>
    </location>
</feature>
<dbReference type="KEGG" id="pami:JCM7686_pAMI4p024"/>
<dbReference type="Gene3D" id="3.40.190.10">
    <property type="entry name" value="Periplasmic binding protein-like II"/>
    <property type="match status" value="1"/>
</dbReference>
<protein>
    <submittedName>
        <fullName evidence="6">ABC-type dipeptide transport system, extracellular solute-binding protein</fullName>
    </submittedName>
</protein>
<dbReference type="GO" id="GO:0015833">
    <property type="term" value="P:peptide transport"/>
    <property type="evidence" value="ECO:0007669"/>
    <property type="project" value="TreeGrafter"/>
</dbReference>